<keyword evidence="3" id="KW-1185">Reference proteome</keyword>
<accession>A0A502G285</accession>
<sequence>MGEAKSVLRLLAALAGLFALWLGCDLTNTPLLLGGPMNLALNPLGVPLLAFGLVGVALTPARGWVVVWPLAAVLAFATAGVNIWRHVPFEDGAFQSLQAGVPDPDTWPAPAFLHALALALVGVALAALLPGPQRAAPLLLASAMGAVGSGLLLLEAFSDAMLGTGPSATLVAIGVPAAALLALTRARAARPALRGLAGQGGVLLGLCIFLWLQWRSVG</sequence>
<proteinExistence type="predicted"/>
<feature type="transmembrane region" description="Helical" evidence="1">
    <location>
        <begin position="65"/>
        <end position="87"/>
    </location>
</feature>
<name>A0A502G285_9PROT</name>
<feature type="transmembrane region" description="Helical" evidence="1">
    <location>
        <begin position="136"/>
        <end position="154"/>
    </location>
</feature>
<feature type="transmembrane region" description="Helical" evidence="1">
    <location>
        <begin position="160"/>
        <end position="183"/>
    </location>
</feature>
<keyword evidence="1" id="KW-1133">Transmembrane helix</keyword>
<reference evidence="2 3" key="1">
    <citation type="journal article" date="2019" name="Environ. Microbiol.">
        <title>Species interactions and distinct microbial communities in high Arctic permafrost affected cryosols are associated with the CH4 and CO2 gas fluxes.</title>
        <authorList>
            <person name="Altshuler I."/>
            <person name="Hamel J."/>
            <person name="Turney S."/>
            <person name="Magnuson E."/>
            <person name="Levesque R."/>
            <person name="Greer C."/>
            <person name="Whyte L.G."/>
        </authorList>
    </citation>
    <scope>NUCLEOTIDE SEQUENCE [LARGE SCALE GENOMIC DNA]</scope>
    <source>
        <strain evidence="2 3">S9.3B</strain>
    </source>
</reference>
<organism evidence="2 3">
    <name type="scientific">Muricoccus nepalensis</name>
    <dbReference type="NCBI Taxonomy" id="1854500"/>
    <lineage>
        <taxon>Bacteria</taxon>
        <taxon>Pseudomonadati</taxon>
        <taxon>Pseudomonadota</taxon>
        <taxon>Alphaproteobacteria</taxon>
        <taxon>Acetobacterales</taxon>
        <taxon>Roseomonadaceae</taxon>
        <taxon>Muricoccus</taxon>
    </lineage>
</organism>
<protein>
    <submittedName>
        <fullName evidence="2">Uncharacterized protein</fullName>
    </submittedName>
</protein>
<evidence type="ECO:0000313" key="3">
    <source>
        <dbReference type="Proteomes" id="UP000317078"/>
    </source>
</evidence>
<feature type="transmembrane region" description="Helical" evidence="1">
    <location>
        <begin position="36"/>
        <end position="58"/>
    </location>
</feature>
<keyword evidence="1" id="KW-0812">Transmembrane</keyword>
<dbReference type="PROSITE" id="PS51257">
    <property type="entry name" value="PROKAR_LIPOPROTEIN"/>
    <property type="match status" value="1"/>
</dbReference>
<feature type="transmembrane region" description="Helical" evidence="1">
    <location>
        <begin position="195"/>
        <end position="214"/>
    </location>
</feature>
<dbReference type="AlphaFoldDB" id="A0A502G285"/>
<evidence type="ECO:0000256" key="1">
    <source>
        <dbReference type="SAM" id="Phobius"/>
    </source>
</evidence>
<feature type="transmembrane region" description="Helical" evidence="1">
    <location>
        <begin position="107"/>
        <end position="129"/>
    </location>
</feature>
<dbReference type="Proteomes" id="UP000317078">
    <property type="component" value="Unassembled WGS sequence"/>
</dbReference>
<evidence type="ECO:0000313" key="2">
    <source>
        <dbReference type="EMBL" id="TPG55864.1"/>
    </source>
</evidence>
<keyword evidence="1" id="KW-0472">Membrane</keyword>
<comment type="caution">
    <text evidence="2">The sequence shown here is derived from an EMBL/GenBank/DDBJ whole genome shotgun (WGS) entry which is preliminary data.</text>
</comment>
<dbReference type="EMBL" id="RCZP01000011">
    <property type="protein sequence ID" value="TPG55864.1"/>
    <property type="molecule type" value="Genomic_DNA"/>
</dbReference>
<gene>
    <name evidence="2" type="ORF">EAH89_13040</name>
</gene>